<dbReference type="GO" id="GO:0010181">
    <property type="term" value="F:FMN binding"/>
    <property type="evidence" value="ECO:0007669"/>
    <property type="project" value="InterPro"/>
</dbReference>
<dbReference type="PROSITE" id="PS50902">
    <property type="entry name" value="FLAVODOXIN_LIKE"/>
    <property type="match status" value="1"/>
</dbReference>
<dbReference type="InterPro" id="IPR029039">
    <property type="entry name" value="Flavoprotein-like_sf"/>
</dbReference>
<dbReference type="SUPFAM" id="SSF52218">
    <property type="entry name" value="Flavoproteins"/>
    <property type="match status" value="1"/>
</dbReference>
<evidence type="ECO:0000259" key="1">
    <source>
        <dbReference type="PROSITE" id="PS50902"/>
    </source>
</evidence>
<dbReference type="Proteomes" id="UP000886070">
    <property type="component" value="Unassembled WGS sequence"/>
</dbReference>
<dbReference type="EMBL" id="DRTT01000146">
    <property type="protein sequence ID" value="HHF98900.1"/>
    <property type="molecule type" value="Genomic_DNA"/>
</dbReference>
<dbReference type="Gene3D" id="3.40.50.360">
    <property type="match status" value="1"/>
</dbReference>
<name>A0A7V5HZR4_UNCAE</name>
<sequence>MRIAVVYSSRSRKFDGITRTILATLQSQGHTVDEIRTEKVTRIPSLFQYELVFVGSAVEGAWGGKFSESLESFIKKCSGLQGKRSVVFVYPRPLGTSKAMKRIMKRLEEKGSIVIDFRSIKTVSQAREFARRLGERKNRLL</sequence>
<feature type="domain" description="Flavodoxin-like" evidence="1">
    <location>
        <begin position="3"/>
        <end position="141"/>
    </location>
</feature>
<dbReference type="InterPro" id="IPR008254">
    <property type="entry name" value="Flavodoxin/NO_synth"/>
</dbReference>
<gene>
    <name evidence="2" type="ORF">ENL39_05395</name>
</gene>
<reference evidence="2" key="1">
    <citation type="journal article" date="2020" name="mSystems">
        <title>Genome- and Community-Level Interaction Insights into Carbon Utilization and Element Cycling Functions of Hydrothermarchaeota in Hydrothermal Sediment.</title>
        <authorList>
            <person name="Zhou Z."/>
            <person name="Liu Y."/>
            <person name="Xu W."/>
            <person name="Pan J."/>
            <person name="Luo Z.H."/>
            <person name="Li M."/>
        </authorList>
    </citation>
    <scope>NUCLEOTIDE SEQUENCE [LARGE SCALE GENOMIC DNA]</scope>
    <source>
        <strain evidence="2">HyVt-92</strain>
    </source>
</reference>
<proteinExistence type="predicted"/>
<comment type="caution">
    <text evidence="2">The sequence shown here is derived from an EMBL/GenBank/DDBJ whole genome shotgun (WGS) entry which is preliminary data.</text>
</comment>
<organism evidence="2">
    <name type="scientific">Aerophobetes bacterium</name>
    <dbReference type="NCBI Taxonomy" id="2030807"/>
    <lineage>
        <taxon>Bacteria</taxon>
        <taxon>Candidatus Aerophobota</taxon>
    </lineage>
</organism>
<accession>A0A7V5HZR4</accession>
<evidence type="ECO:0000313" key="2">
    <source>
        <dbReference type="EMBL" id="HHF98900.1"/>
    </source>
</evidence>
<dbReference type="AlphaFoldDB" id="A0A7V5HZR4"/>
<protein>
    <recommendedName>
        <fullName evidence="1">Flavodoxin-like domain-containing protein</fullName>
    </recommendedName>
</protein>